<reference evidence="9" key="1">
    <citation type="submission" date="2025-08" db="UniProtKB">
        <authorList>
            <consortium name="RefSeq"/>
        </authorList>
    </citation>
    <scope>IDENTIFICATION</scope>
    <source>
        <tissue evidence="9">Muscle</tissue>
    </source>
</reference>
<dbReference type="PROSITE" id="PS51257">
    <property type="entry name" value="PROKAR_LIPOPROTEIN"/>
    <property type="match status" value="1"/>
</dbReference>
<accession>A0ABM1RY61</accession>
<keyword evidence="5 6" id="KW-0472">Membrane</keyword>
<feature type="transmembrane region" description="Helical" evidence="6">
    <location>
        <begin position="53"/>
        <end position="72"/>
    </location>
</feature>
<keyword evidence="8" id="KW-1185">Reference proteome</keyword>
<evidence type="ECO:0000313" key="8">
    <source>
        <dbReference type="Proteomes" id="UP000694941"/>
    </source>
</evidence>
<evidence type="ECO:0000256" key="6">
    <source>
        <dbReference type="RuleBase" id="RU368066"/>
    </source>
</evidence>
<evidence type="ECO:0000256" key="4">
    <source>
        <dbReference type="ARBA" id="ARBA00022989"/>
    </source>
</evidence>
<keyword evidence="4 6" id="KW-1133">Transmembrane helix</keyword>
<protein>
    <recommendedName>
        <fullName evidence="6">Choline transporter-like protein</fullName>
    </recommendedName>
</protein>
<proteinExistence type="inferred from homology"/>
<keyword evidence="7" id="KW-0732">Signal</keyword>
<feature type="transmembrane region" description="Helical" evidence="6">
    <location>
        <begin position="164"/>
        <end position="183"/>
    </location>
</feature>
<feature type="signal peptide" evidence="7">
    <location>
        <begin position="1"/>
        <end position="18"/>
    </location>
</feature>
<comment type="subcellular location">
    <subcellularLocation>
        <location evidence="6">Cell membrane</location>
        <topology evidence="6">Multi-pass membrane protein</topology>
    </subcellularLocation>
    <subcellularLocation>
        <location evidence="1">Membrane</location>
        <topology evidence="1">Multi-pass membrane protein</topology>
    </subcellularLocation>
</comment>
<name>A0ABM1RY61_LIMPO</name>
<feature type="chain" id="PRO_5047042654" description="Choline transporter-like protein" evidence="7">
    <location>
        <begin position="19"/>
        <end position="262"/>
    </location>
</feature>
<evidence type="ECO:0000256" key="3">
    <source>
        <dbReference type="ARBA" id="ARBA00022692"/>
    </source>
</evidence>
<dbReference type="RefSeq" id="XP_022236316.1">
    <property type="nucleotide sequence ID" value="XM_022380608.1"/>
</dbReference>
<dbReference type="GeneID" id="106476871"/>
<comment type="similarity">
    <text evidence="2 6">Belongs to the CTL (choline transporter-like) family.</text>
</comment>
<evidence type="ECO:0000256" key="2">
    <source>
        <dbReference type="ARBA" id="ARBA00007168"/>
    </source>
</evidence>
<evidence type="ECO:0000313" key="9">
    <source>
        <dbReference type="RefSeq" id="XP_022236316.1"/>
    </source>
</evidence>
<feature type="non-terminal residue" evidence="9">
    <location>
        <position position="262"/>
    </location>
</feature>
<sequence>MKWYHLLALFWFTQFIIACQHVVIAGAVASWFFTRDKSKLGTPIATSFYNLVRYHLGSVALGSFLVALLKLIRALFNKLEQKIKDHPTWCTTLVRCCSCCLWCFDKFLVFLNRNAFIEIAIYGYSFCKAAQKAFYLLSNNILRVAAINSVGDFVLLLGKAGVTMATAFIGLELIKVNFILILISRRKYKNLKNPMSKSRQDKEGVNYTWVPVTIAYIFAFLVSHCFLGVYEMAIDTLFLCFCEDCERNDGINKPFYMGQSLM</sequence>
<keyword evidence="3 6" id="KW-0812">Transmembrane</keyword>
<comment type="caution">
    <text evidence="6">Lacks conserved residue(s) required for the propagation of feature annotation.</text>
</comment>
<dbReference type="Proteomes" id="UP000694941">
    <property type="component" value="Unplaced"/>
</dbReference>
<evidence type="ECO:0000256" key="1">
    <source>
        <dbReference type="ARBA" id="ARBA00004141"/>
    </source>
</evidence>
<dbReference type="Pfam" id="PF04515">
    <property type="entry name" value="Choline_transpo"/>
    <property type="match status" value="1"/>
</dbReference>
<dbReference type="PANTHER" id="PTHR12385">
    <property type="entry name" value="CHOLINE TRANSPORTER-LIKE (SLC FAMILY 44)"/>
    <property type="match status" value="1"/>
</dbReference>
<feature type="transmembrane region" description="Helical" evidence="6">
    <location>
        <begin position="204"/>
        <end position="229"/>
    </location>
</feature>
<evidence type="ECO:0000256" key="7">
    <source>
        <dbReference type="SAM" id="SignalP"/>
    </source>
</evidence>
<organism evidence="8 9">
    <name type="scientific">Limulus polyphemus</name>
    <name type="common">Atlantic horseshoe crab</name>
    <dbReference type="NCBI Taxonomy" id="6850"/>
    <lineage>
        <taxon>Eukaryota</taxon>
        <taxon>Metazoa</taxon>
        <taxon>Ecdysozoa</taxon>
        <taxon>Arthropoda</taxon>
        <taxon>Chelicerata</taxon>
        <taxon>Merostomata</taxon>
        <taxon>Xiphosura</taxon>
        <taxon>Limulidae</taxon>
        <taxon>Limulus</taxon>
    </lineage>
</organism>
<comment type="function">
    <text evidence="6">Choline transporter.</text>
</comment>
<gene>
    <name evidence="9" type="primary">LOC106476871</name>
</gene>
<dbReference type="PANTHER" id="PTHR12385:SF96">
    <property type="entry name" value="CHOLINE TRANSPORTER-LIKE PROTEIN"/>
    <property type="match status" value="1"/>
</dbReference>
<dbReference type="InterPro" id="IPR007603">
    <property type="entry name" value="Choline_transptr-like"/>
</dbReference>
<evidence type="ECO:0000256" key="5">
    <source>
        <dbReference type="ARBA" id="ARBA00023136"/>
    </source>
</evidence>